<dbReference type="Pfam" id="PF01799">
    <property type="entry name" value="Fer2_2"/>
    <property type="match status" value="1"/>
</dbReference>
<dbReference type="PANTHER" id="PTHR44379">
    <property type="entry name" value="OXIDOREDUCTASE WITH IRON-SULFUR SUBUNIT"/>
    <property type="match status" value="1"/>
</dbReference>
<keyword evidence="4" id="KW-0408">Iron</keyword>
<dbReference type="InterPro" id="IPR012675">
    <property type="entry name" value="Beta-grasp_dom_sf"/>
</dbReference>
<reference evidence="7 8" key="1">
    <citation type="submission" date="2020-08" db="EMBL/GenBank/DDBJ databases">
        <title>Genomic Encyclopedia of Type Strains, Phase IV (KMG-IV): sequencing the most valuable type-strain genomes for metagenomic binning, comparative biology and taxonomic classification.</title>
        <authorList>
            <person name="Goeker M."/>
        </authorList>
    </citation>
    <scope>NUCLEOTIDE SEQUENCE [LARGE SCALE GENOMIC DNA]</scope>
    <source>
        <strain evidence="7 8">DSM 17498</strain>
    </source>
</reference>
<dbReference type="GO" id="GO:0046872">
    <property type="term" value="F:metal ion binding"/>
    <property type="evidence" value="ECO:0007669"/>
    <property type="project" value="UniProtKB-KW"/>
</dbReference>
<dbReference type="Gene3D" id="3.10.20.30">
    <property type="match status" value="1"/>
</dbReference>
<protein>
    <submittedName>
        <fullName evidence="7">Carbon-monoxide dehydrogenase small subunit</fullName>
        <ecNumber evidence="7">1.2.7.4</ecNumber>
    </submittedName>
</protein>
<evidence type="ECO:0000313" key="8">
    <source>
        <dbReference type="Proteomes" id="UP000521227"/>
    </source>
</evidence>
<evidence type="ECO:0000313" key="7">
    <source>
        <dbReference type="EMBL" id="MBB5055196.1"/>
    </source>
</evidence>
<dbReference type="RefSeq" id="WP_184090599.1">
    <property type="nucleotide sequence ID" value="NZ_JACHIJ010000012.1"/>
</dbReference>
<evidence type="ECO:0000256" key="1">
    <source>
        <dbReference type="ARBA" id="ARBA00022714"/>
    </source>
</evidence>
<dbReference type="FunFam" id="3.10.20.30:FF:000020">
    <property type="entry name" value="Xanthine dehydrogenase iron-sulfur subunit"/>
    <property type="match status" value="1"/>
</dbReference>
<evidence type="ECO:0000256" key="2">
    <source>
        <dbReference type="ARBA" id="ARBA00022723"/>
    </source>
</evidence>
<dbReference type="PANTHER" id="PTHR44379:SF8">
    <property type="entry name" value="XANTHINE DEHYDROGENASE IRON-SULFUR-BINDING SUBUNIT XDHC-RELATED"/>
    <property type="match status" value="1"/>
</dbReference>
<dbReference type="CDD" id="cd00207">
    <property type="entry name" value="fer2"/>
    <property type="match status" value="1"/>
</dbReference>
<dbReference type="EC" id="1.2.7.4" evidence="7"/>
<evidence type="ECO:0000256" key="4">
    <source>
        <dbReference type="ARBA" id="ARBA00023004"/>
    </source>
</evidence>
<dbReference type="InterPro" id="IPR002888">
    <property type="entry name" value="2Fe-2S-bd"/>
</dbReference>
<dbReference type="GO" id="GO:0043885">
    <property type="term" value="F:anaerobic carbon-monoxide dehydrogenase activity"/>
    <property type="evidence" value="ECO:0007669"/>
    <property type="project" value="UniProtKB-EC"/>
</dbReference>
<dbReference type="Pfam" id="PF00111">
    <property type="entry name" value="Fer2"/>
    <property type="match status" value="1"/>
</dbReference>
<evidence type="ECO:0000256" key="3">
    <source>
        <dbReference type="ARBA" id="ARBA00023002"/>
    </source>
</evidence>
<keyword evidence="5" id="KW-0411">Iron-sulfur</keyword>
<dbReference type="AlphaFoldDB" id="A0A840NET3"/>
<dbReference type="Gene3D" id="1.10.150.120">
    <property type="entry name" value="[2Fe-2S]-binding domain"/>
    <property type="match status" value="1"/>
</dbReference>
<comment type="caution">
    <text evidence="7">The sequence shown here is derived from an EMBL/GenBank/DDBJ whole genome shotgun (WGS) entry which is preliminary data.</text>
</comment>
<evidence type="ECO:0000259" key="6">
    <source>
        <dbReference type="PROSITE" id="PS51085"/>
    </source>
</evidence>
<evidence type="ECO:0000256" key="5">
    <source>
        <dbReference type="ARBA" id="ARBA00023014"/>
    </source>
</evidence>
<dbReference type="InterPro" id="IPR036010">
    <property type="entry name" value="2Fe-2S_ferredoxin-like_sf"/>
</dbReference>
<dbReference type="InterPro" id="IPR001041">
    <property type="entry name" value="2Fe-2S_ferredoxin-type"/>
</dbReference>
<sequence>MVDLETVEISITVNGTDRSLSVEPSDLLIDVLRNQLSLKGTKRSCDVEVCGACTVLVDRLPVSSCTTLAVDVDGRSLTTIEGVEHAGELSRVQQAFVDHAALQCGFCTPGMVLAMTALLEINPKPSDEEIRHFLRGNICRCTGYIKILEAVKSLV</sequence>
<proteinExistence type="predicted"/>
<accession>A0A840NET3</accession>
<dbReference type="Proteomes" id="UP000521227">
    <property type="component" value="Unassembled WGS sequence"/>
</dbReference>
<keyword evidence="1" id="KW-0001">2Fe-2S</keyword>
<organism evidence="7 8">
    <name type="scientific">Afipia massiliensis</name>
    <dbReference type="NCBI Taxonomy" id="211460"/>
    <lineage>
        <taxon>Bacteria</taxon>
        <taxon>Pseudomonadati</taxon>
        <taxon>Pseudomonadota</taxon>
        <taxon>Alphaproteobacteria</taxon>
        <taxon>Hyphomicrobiales</taxon>
        <taxon>Nitrobacteraceae</taxon>
        <taxon>Afipia</taxon>
    </lineage>
</organism>
<dbReference type="PROSITE" id="PS51085">
    <property type="entry name" value="2FE2S_FER_2"/>
    <property type="match status" value="1"/>
</dbReference>
<dbReference type="EMBL" id="JACHIJ010000012">
    <property type="protein sequence ID" value="MBB5055196.1"/>
    <property type="molecule type" value="Genomic_DNA"/>
</dbReference>
<feature type="domain" description="2Fe-2S ferredoxin-type" evidence="6">
    <location>
        <begin position="7"/>
        <end position="83"/>
    </location>
</feature>
<dbReference type="InterPro" id="IPR051452">
    <property type="entry name" value="Diverse_Oxidoreductases"/>
</dbReference>
<dbReference type="GO" id="GO:0051537">
    <property type="term" value="F:2 iron, 2 sulfur cluster binding"/>
    <property type="evidence" value="ECO:0007669"/>
    <property type="project" value="UniProtKB-KW"/>
</dbReference>
<keyword evidence="2" id="KW-0479">Metal-binding</keyword>
<dbReference type="SUPFAM" id="SSF54292">
    <property type="entry name" value="2Fe-2S ferredoxin-like"/>
    <property type="match status" value="1"/>
</dbReference>
<dbReference type="InterPro" id="IPR036884">
    <property type="entry name" value="2Fe-2S-bd_dom_sf"/>
</dbReference>
<keyword evidence="3 7" id="KW-0560">Oxidoreductase</keyword>
<dbReference type="SUPFAM" id="SSF47741">
    <property type="entry name" value="CO dehydrogenase ISP C-domain like"/>
    <property type="match status" value="1"/>
</dbReference>
<name>A0A840NET3_9BRAD</name>
<gene>
    <name evidence="7" type="ORF">HNQ36_005207</name>
</gene>